<dbReference type="InterPro" id="IPR036983">
    <property type="entry name" value="AIM24_sf"/>
</dbReference>
<evidence type="ECO:0000313" key="2">
    <source>
        <dbReference type="Proteomes" id="UP000682811"/>
    </source>
</evidence>
<dbReference type="AlphaFoldDB" id="A0A919YC95"/>
<dbReference type="Pfam" id="PF01987">
    <property type="entry name" value="AIM24"/>
    <property type="match status" value="1"/>
</dbReference>
<dbReference type="SUPFAM" id="SSF51219">
    <property type="entry name" value="TRAP-like"/>
    <property type="match status" value="1"/>
</dbReference>
<keyword evidence="2" id="KW-1185">Reference proteome</keyword>
<evidence type="ECO:0008006" key="3">
    <source>
        <dbReference type="Google" id="ProtNLM"/>
    </source>
</evidence>
<dbReference type="EMBL" id="BORT01000004">
    <property type="protein sequence ID" value="GIO46533.1"/>
    <property type="molecule type" value="Genomic_DNA"/>
</dbReference>
<dbReference type="InterPro" id="IPR002838">
    <property type="entry name" value="AIM24"/>
</dbReference>
<sequence>MNFRIRESGGGIGQAVDFSLGGGETLHILHPEQIIVYRGPSEGRSDRLMDVKGIYRKKKLIQADMTGPCQFTAALPPGFAIKIVDLHENSDLLYDFRNIFFYSSGIEMHSRILRIKNMLITKDAVKMKFSGTGTIGLLTEGAVYETDLHPTEPLFVDAGSLVAYPENAKLDLTVYGNTLSSQHMNYHWKMTGTGTVLFHAGQKGKRLQQEMEQDGIVKRILREVIPFGGVIIK</sequence>
<accession>A0A919YC95</accession>
<dbReference type="RefSeq" id="WP_194232621.1">
    <property type="nucleotide sequence ID" value="NZ_AP025343.1"/>
</dbReference>
<proteinExistence type="predicted"/>
<reference evidence="1 2" key="1">
    <citation type="submission" date="2021-03" db="EMBL/GenBank/DDBJ databases">
        <title>Antimicrobial resistance genes in bacteria isolated from Japanese honey, and their potential for conferring macrolide and lincosamide resistance in the American foulbrood pathogen Paenibacillus larvae.</title>
        <authorList>
            <person name="Okamoto M."/>
            <person name="Kumagai M."/>
            <person name="Kanamori H."/>
            <person name="Takamatsu D."/>
        </authorList>
    </citation>
    <scope>NUCLEOTIDE SEQUENCE [LARGE SCALE GENOMIC DNA]</scope>
    <source>
        <strain evidence="1 2">J34TS1</strain>
    </source>
</reference>
<name>A0A919YC95_9BACL</name>
<protein>
    <recommendedName>
        <fullName evidence="3">AIM24 family protein</fullName>
    </recommendedName>
</protein>
<gene>
    <name evidence="1" type="ORF">J34TS1_12980</name>
</gene>
<dbReference type="Proteomes" id="UP000682811">
    <property type="component" value="Unassembled WGS sequence"/>
</dbReference>
<dbReference type="Gene3D" id="3.60.160.10">
    <property type="entry name" value="Mitochondrial biogenesis AIM24"/>
    <property type="match status" value="1"/>
</dbReference>
<evidence type="ECO:0000313" key="1">
    <source>
        <dbReference type="EMBL" id="GIO46533.1"/>
    </source>
</evidence>
<organism evidence="1 2">
    <name type="scientific">Paenibacillus azoreducens</name>
    <dbReference type="NCBI Taxonomy" id="116718"/>
    <lineage>
        <taxon>Bacteria</taxon>
        <taxon>Bacillati</taxon>
        <taxon>Bacillota</taxon>
        <taxon>Bacilli</taxon>
        <taxon>Bacillales</taxon>
        <taxon>Paenibacillaceae</taxon>
        <taxon>Paenibacillus</taxon>
    </lineage>
</organism>
<comment type="caution">
    <text evidence="1">The sequence shown here is derived from an EMBL/GenBank/DDBJ whole genome shotgun (WGS) entry which is preliminary data.</text>
</comment>
<dbReference type="InterPro" id="IPR016031">
    <property type="entry name" value="Trp_RNA-bd_attenuator-like_dom"/>
</dbReference>